<dbReference type="Gene3D" id="3.30.360.10">
    <property type="entry name" value="Dihydrodipicolinate Reductase, domain 2"/>
    <property type="match status" value="1"/>
</dbReference>
<dbReference type="RefSeq" id="WP_306734593.1">
    <property type="nucleotide sequence ID" value="NZ_JANHAX010000001.1"/>
</dbReference>
<reference evidence="4" key="2">
    <citation type="submission" date="2023-02" db="EMBL/GenBank/DDBJ databases">
        <title>'Rhodoalgimonas zhirmunskyi' gen. nov., isolated from a red alga.</title>
        <authorList>
            <person name="Nedashkovskaya O.I."/>
            <person name="Otstavnykh N.Y."/>
            <person name="Bystritskaya E.P."/>
            <person name="Balabanova L.A."/>
            <person name="Isaeva M.P."/>
        </authorList>
    </citation>
    <scope>NUCLEOTIDE SEQUENCE</scope>
    <source>
        <strain evidence="4">KCTC 52189</strain>
    </source>
</reference>
<evidence type="ECO:0000259" key="2">
    <source>
        <dbReference type="Pfam" id="PF01408"/>
    </source>
</evidence>
<dbReference type="Pfam" id="PF22725">
    <property type="entry name" value="GFO_IDH_MocA_C3"/>
    <property type="match status" value="1"/>
</dbReference>
<gene>
    <name evidence="4" type="ORF">NO357_05470</name>
</gene>
<evidence type="ECO:0000259" key="1">
    <source>
        <dbReference type="Pfam" id="PF01370"/>
    </source>
</evidence>
<dbReference type="InterPro" id="IPR001509">
    <property type="entry name" value="Epimerase_deHydtase"/>
</dbReference>
<dbReference type="PANTHER" id="PTHR43377">
    <property type="entry name" value="BILIVERDIN REDUCTASE A"/>
    <property type="match status" value="1"/>
</dbReference>
<dbReference type="Pfam" id="PF01370">
    <property type="entry name" value="Epimerase"/>
    <property type="match status" value="1"/>
</dbReference>
<dbReference type="Proteomes" id="UP001226762">
    <property type="component" value="Unassembled WGS sequence"/>
</dbReference>
<dbReference type="EMBL" id="JANHAX010000001">
    <property type="protein sequence ID" value="MDQ2089346.1"/>
    <property type="molecule type" value="Genomic_DNA"/>
</dbReference>
<feature type="domain" description="NAD-dependent epimerase/dehydratase" evidence="1">
    <location>
        <begin position="372"/>
        <end position="596"/>
    </location>
</feature>
<evidence type="ECO:0000313" key="4">
    <source>
        <dbReference type="EMBL" id="MDQ2089346.1"/>
    </source>
</evidence>
<name>A0AAE4B5K4_9RHOB</name>
<feature type="domain" description="GFO/IDH/MocA-like oxidoreductase" evidence="3">
    <location>
        <begin position="133"/>
        <end position="253"/>
    </location>
</feature>
<protein>
    <submittedName>
        <fullName evidence="4">NAD-dependent epimerase/dehydratase family protein</fullName>
    </submittedName>
</protein>
<dbReference type="InterPro" id="IPR055170">
    <property type="entry name" value="GFO_IDH_MocA-like_dom"/>
</dbReference>
<reference evidence="4" key="1">
    <citation type="submission" date="2022-07" db="EMBL/GenBank/DDBJ databases">
        <authorList>
            <person name="Otstavnykh N."/>
            <person name="Isaeva M."/>
            <person name="Bystritskaya E."/>
        </authorList>
    </citation>
    <scope>NUCLEOTIDE SEQUENCE</scope>
    <source>
        <strain evidence="4">KCTC 52189</strain>
    </source>
</reference>
<dbReference type="InterPro" id="IPR000683">
    <property type="entry name" value="Gfo/Idh/MocA-like_OxRdtase_N"/>
</dbReference>
<evidence type="ECO:0000259" key="3">
    <source>
        <dbReference type="Pfam" id="PF22725"/>
    </source>
</evidence>
<dbReference type="InterPro" id="IPR036291">
    <property type="entry name" value="NAD(P)-bd_dom_sf"/>
</dbReference>
<dbReference type="Gene3D" id="3.40.50.720">
    <property type="entry name" value="NAD(P)-binding Rossmann-like Domain"/>
    <property type="match status" value="2"/>
</dbReference>
<proteinExistence type="predicted"/>
<feature type="domain" description="Gfo/Idh/MocA-like oxidoreductase N-terminal" evidence="2">
    <location>
        <begin position="7"/>
        <end position="125"/>
    </location>
</feature>
<dbReference type="PANTHER" id="PTHR43377:SF1">
    <property type="entry name" value="BILIVERDIN REDUCTASE A"/>
    <property type="match status" value="1"/>
</dbReference>
<sequence>MTTSGEIRVGIIGAGYISTWHADALRATRSARLVAVCDTSASAAKGFSASYGIEAFTSLDDMIAAGAVDAVHICTPPHLHHGIALQCISAGLHVLVEKPVAMSGDETAQIEAAAQAANVRFAPGHNFLGIPAYARLKRLIADGKLGKISTADITWAFPLGPLRAGPYGIWLMRETKNLLLELAPHLFAFAQDLFGPVEILHLETSKPVALPGGGTRPQAIRLMARAGEVDVNFTLSLVETHDDRSVLLRGSSAMARLDYANDVLTIAAPNSSDLVLNPLRAELCQSWQHLREGTRNALTQLTSLNQKSPYGLSFRGLCAEVYGAIAESRPTDPRFSGASAVAIMHSLDAALALMPADPKPKKPRGKPKPDTIVIGGTGFIGRALTRKLVERGHDVRVLSRGSTGPFNDIANHVETYAASLSDEVALTESMQGIKYVYNLAKSLDTTWEAALENDVGTALRVARAAQAAGVERLVYTGTIASYDMSDPGVTITEDTAFGDMGDRNIYARSKAECERRLMQMHRNEGLPLVIARPAIVIGVGGPLQHWGIGRWHGAGAIRLWGRGHHVLPFALIDDTAEALVRMIEVAEAVGESFNLAGEPMFSARGYFDAIHEALGARIKVSSGPLWPFYAADAVKFFLKTKALRRKGLDRPSLKDWKSRAHFSRFDNTKAKQVLGWQPEPDMSRFVDKAIVQANLLGF</sequence>
<comment type="caution">
    <text evidence="4">The sequence shown here is derived from an EMBL/GenBank/DDBJ whole genome shotgun (WGS) entry which is preliminary data.</text>
</comment>
<dbReference type="GO" id="GO:0000166">
    <property type="term" value="F:nucleotide binding"/>
    <property type="evidence" value="ECO:0007669"/>
    <property type="project" value="InterPro"/>
</dbReference>
<organism evidence="4 5">
    <name type="scientific">Marimonas arenosa</name>
    <dbReference type="NCBI Taxonomy" id="1795305"/>
    <lineage>
        <taxon>Bacteria</taxon>
        <taxon>Pseudomonadati</taxon>
        <taxon>Pseudomonadota</taxon>
        <taxon>Alphaproteobacteria</taxon>
        <taxon>Rhodobacterales</taxon>
        <taxon>Paracoccaceae</taxon>
        <taxon>Marimonas</taxon>
    </lineage>
</organism>
<accession>A0AAE4B5K4</accession>
<dbReference type="SUPFAM" id="SSF51735">
    <property type="entry name" value="NAD(P)-binding Rossmann-fold domains"/>
    <property type="match status" value="2"/>
</dbReference>
<dbReference type="InterPro" id="IPR051450">
    <property type="entry name" value="Gfo/Idh/MocA_Oxidoreductases"/>
</dbReference>
<keyword evidence="5" id="KW-1185">Reference proteome</keyword>
<evidence type="ECO:0000313" key="5">
    <source>
        <dbReference type="Proteomes" id="UP001226762"/>
    </source>
</evidence>
<dbReference type="AlphaFoldDB" id="A0AAE4B5K4"/>
<dbReference type="Pfam" id="PF01408">
    <property type="entry name" value="GFO_IDH_MocA"/>
    <property type="match status" value="1"/>
</dbReference>
<dbReference type="SUPFAM" id="SSF55347">
    <property type="entry name" value="Glyceraldehyde-3-phosphate dehydrogenase-like, C-terminal domain"/>
    <property type="match status" value="1"/>
</dbReference>